<evidence type="ECO:0000313" key="2">
    <source>
        <dbReference type="EMBL" id="ABR18124.1"/>
    </source>
</evidence>
<feature type="domain" description="AB hydrolase-1" evidence="1">
    <location>
        <begin position="49"/>
        <end position="284"/>
    </location>
</feature>
<protein>
    <recommendedName>
        <fullName evidence="1">AB hydrolase-1 domain-containing protein</fullName>
    </recommendedName>
</protein>
<dbReference type="AlphaFoldDB" id="B8LR44"/>
<organism evidence="2">
    <name type="scientific">Picea sitchensis</name>
    <name type="common">Sitka spruce</name>
    <name type="synonym">Pinus sitchensis</name>
    <dbReference type="NCBI Taxonomy" id="3332"/>
    <lineage>
        <taxon>Eukaryota</taxon>
        <taxon>Viridiplantae</taxon>
        <taxon>Streptophyta</taxon>
        <taxon>Embryophyta</taxon>
        <taxon>Tracheophyta</taxon>
        <taxon>Spermatophyta</taxon>
        <taxon>Pinopsida</taxon>
        <taxon>Pinidae</taxon>
        <taxon>Conifers I</taxon>
        <taxon>Pinales</taxon>
        <taxon>Pinaceae</taxon>
        <taxon>Picea</taxon>
    </lineage>
</organism>
<dbReference type="Pfam" id="PF00561">
    <property type="entry name" value="Abhydrolase_1"/>
    <property type="match status" value="1"/>
</dbReference>
<dbReference type="PANTHER" id="PTHR43139">
    <property type="entry name" value="SI:DKEY-122A22.2"/>
    <property type="match status" value="1"/>
</dbReference>
<dbReference type="PRINTS" id="PR00111">
    <property type="entry name" value="ABHYDROLASE"/>
</dbReference>
<dbReference type="SUPFAM" id="SSF53474">
    <property type="entry name" value="alpha/beta-Hydrolases"/>
    <property type="match status" value="1"/>
</dbReference>
<dbReference type="PANTHER" id="PTHR43139:SF59">
    <property type="entry name" value="ALPHA_BETA-HYDROLASES SUPERFAMILY PROTEIN"/>
    <property type="match status" value="1"/>
</dbReference>
<dbReference type="InterPro" id="IPR052370">
    <property type="entry name" value="Meta-cleavage_hydrolase"/>
</dbReference>
<reference evidence="2" key="1">
    <citation type="submission" date="2007-06" db="EMBL/GenBank/DDBJ databases">
        <title>Full length cDNA sequences from Sitka Spruce (Picea sitchensis).</title>
        <authorList>
            <person name="Ralph S.G."/>
            <person name="Chun H.E."/>
            <person name="Liao N."/>
            <person name="Ali J."/>
            <person name="Reid K."/>
            <person name="Kolosova N."/>
            <person name="Cooper N."/>
            <person name="Cullis C."/>
            <person name="Jancsik S."/>
            <person name="Moore R."/>
            <person name="Mayo M."/>
            <person name="Wagner S."/>
            <person name="Holt R.A."/>
            <person name="Jones S.J.M."/>
            <person name="Marra M.A."/>
            <person name="Ritland C.E."/>
            <person name="Ritland K."/>
            <person name="Bohlmann J."/>
        </authorList>
    </citation>
    <scope>NUCLEOTIDE SEQUENCE</scope>
    <source>
        <tissue evidence="2">Bark</tissue>
    </source>
</reference>
<dbReference type="InterPro" id="IPR000073">
    <property type="entry name" value="AB_hydrolase_1"/>
</dbReference>
<evidence type="ECO:0000259" key="1">
    <source>
        <dbReference type="Pfam" id="PF00561"/>
    </source>
</evidence>
<dbReference type="OMA" id="LVLWECP"/>
<proteinExistence type="evidence at transcript level"/>
<sequence length="298" mass="33515">MAGCFSFTASGNRCFRIYFASAGMKSKQIELDDGTTMHCWVPKKTSNKPALILIHGLGANAMWQWSSQLRPFRRHFNLYVPDLLFFGRSFTTRPEKTELFQSQCVMKLVEKLGVSKFHVAGVSYGGFVAYHLAHLYPHAVQKVVLIAAGVCLEEKDMQEGLLNAPDLETAISILLPQTAANLKKLLKLSFVRAAPKMVPSCLLQDFIANMVTDRRDERIELINNLIAGRKASDLPVIHQETLIIWGEHDQIFPLELGNRLKRHLGDRAELVLFKDAGHGVHVEKSTKFNSQLKKFLLG</sequence>
<name>B8LR44_PICSI</name>
<dbReference type="Gene3D" id="3.40.50.1820">
    <property type="entry name" value="alpha/beta hydrolase"/>
    <property type="match status" value="1"/>
</dbReference>
<dbReference type="EMBL" id="EF678365">
    <property type="protein sequence ID" value="ABR18124.1"/>
    <property type="molecule type" value="mRNA"/>
</dbReference>
<accession>B8LR44</accession>
<dbReference type="InterPro" id="IPR029058">
    <property type="entry name" value="AB_hydrolase_fold"/>
</dbReference>